<comment type="caution">
    <text evidence="3">The sequence shown here is derived from an EMBL/GenBank/DDBJ whole genome shotgun (WGS) entry which is preliminary data.</text>
</comment>
<organism evidence="3 4">
    <name type="scientific">Marinobacter pelagius</name>
    <dbReference type="NCBI Taxonomy" id="379482"/>
    <lineage>
        <taxon>Bacteria</taxon>
        <taxon>Pseudomonadati</taxon>
        <taxon>Pseudomonadota</taxon>
        <taxon>Gammaproteobacteria</taxon>
        <taxon>Pseudomonadales</taxon>
        <taxon>Marinobacteraceae</taxon>
        <taxon>Marinobacter</taxon>
    </lineage>
</organism>
<accession>A0A366GZZ8</accession>
<dbReference type="PANTHER" id="PTHR35936">
    <property type="entry name" value="MEMBRANE-BOUND LYTIC MUREIN TRANSGLYCOSYLASE F"/>
    <property type="match status" value="1"/>
</dbReference>
<evidence type="ECO:0000256" key="2">
    <source>
        <dbReference type="SAM" id="MobiDB-lite"/>
    </source>
</evidence>
<dbReference type="EMBL" id="QNRO01000002">
    <property type="protein sequence ID" value="RBP33262.1"/>
    <property type="molecule type" value="Genomic_DNA"/>
</dbReference>
<feature type="region of interest" description="Disordered" evidence="2">
    <location>
        <begin position="17"/>
        <end position="40"/>
    </location>
</feature>
<dbReference type="OrthoDB" id="245568at2"/>
<protein>
    <submittedName>
        <fullName evidence="3">Amino acid ABC transporter substrate-binding protein (PAAT family)</fullName>
    </submittedName>
</protein>
<dbReference type="AlphaFoldDB" id="A0A366GZZ8"/>
<dbReference type="PROSITE" id="PS51257">
    <property type="entry name" value="PROKAR_LIPOPROTEIN"/>
    <property type="match status" value="1"/>
</dbReference>
<dbReference type="PANTHER" id="PTHR35936:SF25">
    <property type="entry name" value="ABC TRANSPORTER SUBSTRATE-BINDING PROTEIN"/>
    <property type="match status" value="1"/>
</dbReference>
<reference evidence="3 4" key="1">
    <citation type="submission" date="2018-06" db="EMBL/GenBank/DDBJ databases">
        <title>Freshwater and sediment microbial communities from various areas in North America, analyzing microbe dynamics in response to fracking.</title>
        <authorList>
            <person name="Lamendella R."/>
        </authorList>
    </citation>
    <scope>NUCLEOTIDE SEQUENCE [LARGE SCALE GENOMIC DNA]</scope>
    <source>
        <strain evidence="3 4">114J</strain>
    </source>
</reference>
<name>A0A366GZZ8_9GAMM</name>
<evidence type="ECO:0000313" key="4">
    <source>
        <dbReference type="Proteomes" id="UP000252995"/>
    </source>
</evidence>
<sequence>MPKAFLLLLTLFLSACSPEEPSRSPTEQIQSTALPGTDTPKPTSPIVVLAADPWCPHNCVSGSASEGYMVDLAREALGLAGLELKYVNMSWARALEQAEAGYIDGVIGAFTSDAPGFIFPEESLGISHIELYTQPAQDWQYRGIDSLQNQTLVALNGYSYSPELDDYIQRNRDNQKRVWILSGPAPLERAIKLILEDRSDVLPEDRDVMAWTLKHQLPGVQLRMAGALYDTPVYIAFSPASPRSAELADALSRGIRELRASGRLTEILASYGVPAVD</sequence>
<proteinExistence type="inferred from homology"/>
<comment type="similarity">
    <text evidence="1">Belongs to the bacterial solute-binding protein 3 family.</text>
</comment>
<gene>
    <name evidence="3" type="ORF">DET50_10274</name>
</gene>
<dbReference type="SUPFAM" id="SSF53850">
    <property type="entry name" value="Periplasmic binding protein-like II"/>
    <property type="match status" value="1"/>
</dbReference>
<feature type="compositionally biased region" description="Polar residues" evidence="2">
    <location>
        <begin position="23"/>
        <end position="34"/>
    </location>
</feature>
<dbReference type="Gene3D" id="3.40.190.10">
    <property type="entry name" value="Periplasmic binding protein-like II"/>
    <property type="match status" value="2"/>
</dbReference>
<dbReference type="Proteomes" id="UP000252995">
    <property type="component" value="Unassembled WGS sequence"/>
</dbReference>
<dbReference type="RefSeq" id="WP_113861319.1">
    <property type="nucleotide sequence ID" value="NZ_QNRO01000002.1"/>
</dbReference>
<evidence type="ECO:0000256" key="1">
    <source>
        <dbReference type="ARBA" id="ARBA00010333"/>
    </source>
</evidence>
<evidence type="ECO:0000313" key="3">
    <source>
        <dbReference type="EMBL" id="RBP33262.1"/>
    </source>
</evidence>